<dbReference type="PROSITE" id="PS50110">
    <property type="entry name" value="RESPONSE_REGULATORY"/>
    <property type="match status" value="1"/>
</dbReference>
<evidence type="ECO:0000256" key="7">
    <source>
        <dbReference type="ARBA" id="ARBA00023159"/>
    </source>
</evidence>
<evidence type="ECO:0000256" key="6">
    <source>
        <dbReference type="ARBA" id="ARBA00023125"/>
    </source>
</evidence>
<keyword evidence="7" id="KW-0010">Activator</keyword>
<evidence type="ECO:0000313" key="12">
    <source>
        <dbReference type="Proteomes" id="UP000027142"/>
    </source>
</evidence>
<dbReference type="STRING" id="1246626.BleG1_3847"/>
<keyword evidence="5" id="KW-0805">Transcription regulation</keyword>
<dbReference type="CDD" id="cd19925">
    <property type="entry name" value="REC_citrate_TCS"/>
    <property type="match status" value="1"/>
</dbReference>
<dbReference type="SMART" id="SM00448">
    <property type="entry name" value="REC"/>
    <property type="match status" value="1"/>
</dbReference>
<dbReference type="Gene3D" id="3.40.50.2300">
    <property type="match status" value="1"/>
</dbReference>
<evidence type="ECO:0000256" key="9">
    <source>
        <dbReference type="PROSITE-ProRule" id="PRU00169"/>
    </source>
</evidence>
<dbReference type="PANTHER" id="PTHR45526">
    <property type="entry name" value="TRANSCRIPTIONAL REGULATORY PROTEIN DPIA"/>
    <property type="match status" value="1"/>
</dbReference>
<dbReference type="GO" id="GO:0003677">
    <property type="term" value="F:DNA binding"/>
    <property type="evidence" value="ECO:0007669"/>
    <property type="project" value="UniProtKB-KW"/>
</dbReference>
<evidence type="ECO:0000256" key="8">
    <source>
        <dbReference type="ARBA" id="ARBA00023163"/>
    </source>
</evidence>
<dbReference type="GO" id="GO:0005737">
    <property type="term" value="C:cytoplasm"/>
    <property type="evidence" value="ECO:0007669"/>
    <property type="project" value="UniProtKB-SubCell"/>
</dbReference>
<keyword evidence="2" id="KW-0963">Cytoplasm</keyword>
<gene>
    <name evidence="11" type="ORF">BleG1_3847</name>
</gene>
<evidence type="ECO:0000256" key="4">
    <source>
        <dbReference type="ARBA" id="ARBA00023012"/>
    </source>
</evidence>
<dbReference type="GO" id="GO:0003700">
    <property type="term" value="F:DNA-binding transcription factor activity"/>
    <property type="evidence" value="ECO:0007669"/>
    <property type="project" value="InterPro"/>
</dbReference>
<dbReference type="InterPro" id="IPR011006">
    <property type="entry name" value="CheY-like_superfamily"/>
</dbReference>
<keyword evidence="12" id="KW-1185">Reference proteome</keyword>
<keyword evidence="6" id="KW-0238">DNA-binding</keyword>
<dbReference type="InterPro" id="IPR001789">
    <property type="entry name" value="Sig_transdc_resp-reg_receiver"/>
</dbReference>
<proteinExistence type="predicted"/>
<feature type="modified residue" description="4-aspartylphosphate" evidence="9">
    <location>
        <position position="55"/>
    </location>
</feature>
<dbReference type="OrthoDB" id="9759232at2"/>
<dbReference type="PANTHER" id="PTHR45526:SF1">
    <property type="entry name" value="TRANSCRIPTIONAL REGULATORY PROTEIN DCUR-RELATED"/>
    <property type="match status" value="1"/>
</dbReference>
<evidence type="ECO:0000259" key="10">
    <source>
        <dbReference type="PROSITE" id="PS50110"/>
    </source>
</evidence>
<evidence type="ECO:0000256" key="2">
    <source>
        <dbReference type="ARBA" id="ARBA00022490"/>
    </source>
</evidence>
<protein>
    <submittedName>
        <fullName evidence="11">Transcriptional regulatory protein malR</fullName>
    </submittedName>
</protein>
<dbReference type="AlphaFoldDB" id="A0A060M8I0"/>
<dbReference type="HOGENOM" id="CLU_000445_39_0_9"/>
<comment type="subcellular location">
    <subcellularLocation>
        <location evidence="1">Cytoplasm</location>
    </subcellularLocation>
</comment>
<dbReference type="Proteomes" id="UP000027142">
    <property type="component" value="Chromosome"/>
</dbReference>
<keyword evidence="8" id="KW-0804">Transcription</keyword>
<dbReference type="RefSeq" id="WP_038484378.1">
    <property type="nucleotide sequence ID" value="NZ_CP003923.1"/>
</dbReference>
<dbReference type="InterPro" id="IPR051271">
    <property type="entry name" value="2C-system_Tx_regulators"/>
</dbReference>
<dbReference type="EMBL" id="CP003923">
    <property type="protein sequence ID" value="AIC96394.1"/>
    <property type="molecule type" value="Genomic_DNA"/>
</dbReference>
<dbReference type="Pfam" id="PF00072">
    <property type="entry name" value="Response_reg"/>
    <property type="match status" value="1"/>
</dbReference>
<evidence type="ECO:0000313" key="11">
    <source>
        <dbReference type="EMBL" id="AIC96394.1"/>
    </source>
</evidence>
<sequence>MIDVLIVEDDPMVAEVTTNYLKDVAGFQLVAHAKNVEEARKALTHYPHIRLILLDVYMPGENGLTLLTELRQQRVAADVIVLTAASDKESIQTALRHGAVDYLIKPYQFERFQEALMHFKKKQTIWTKEEPVSQQELDELWFRKDAEKNAKIDLPKGLTKETLGQVWQAIERVGQNSFSTEDVALHACISRVSVKKYLTFLLEWEVLELQPTYGSIGRPIHLYKLKYEHKQRIKAFL</sequence>
<dbReference type="GO" id="GO:0000156">
    <property type="term" value="F:phosphorelay response regulator activity"/>
    <property type="evidence" value="ECO:0007669"/>
    <property type="project" value="TreeGrafter"/>
</dbReference>
<name>A0A060M8I0_9BACI</name>
<keyword evidence="4" id="KW-0902">Two-component regulatory system</keyword>
<reference evidence="11 12" key="1">
    <citation type="journal article" date="2014" name="Gene">
        <title>A comparative genomic analysis of the alkalitolerant soil bacterium Bacillus lehensis G1.</title>
        <authorList>
            <person name="Noor Y.M."/>
            <person name="Samsulrizal N.H."/>
            <person name="Jema'on N.A."/>
            <person name="Low K.O."/>
            <person name="Ramli A.N."/>
            <person name="Alias N.I."/>
            <person name="Damis S.I."/>
            <person name="Fuzi S.F."/>
            <person name="Isa M.N."/>
            <person name="Murad A.M."/>
            <person name="Raih M.F."/>
            <person name="Bakar F.D."/>
            <person name="Najimudin N."/>
            <person name="Mahadi N.M."/>
            <person name="Illias R.M."/>
        </authorList>
    </citation>
    <scope>NUCLEOTIDE SEQUENCE [LARGE SCALE GENOMIC DNA]</scope>
    <source>
        <strain evidence="11 12">G1</strain>
    </source>
</reference>
<feature type="domain" description="Response regulatory" evidence="10">
    <location>
        <begin position="3"/>
        <end position="120"/>
    </location>
</feature>
<organism evidence="11 12">
    <name type="scientific">Shouchella lehensis G1</name>
    <dbReference type="NCBI Taxonomy" id="1246626"/>
    <lineage>
        <taxon>Bacteria</taxon>
        <taxon>Bacillati</taxon>
        <taxon>Bacillota</taxon>
        <taxon>Bacilli</taxon>
        <taxon>Bacillales</taxon>
        <taxon>Bacillaceae</taxon>
        <taxon>Shouchella</taxon>
    </lineage>
</organism>
<dbReference type="PATRIC" id="fig|1246626.3.peg.3841"/>
<accession>A0A060M8I0</accession>
<dbReference type="PIRSF" id="PIRSF006171">
    <property type="entry name" value="RR_citrat_malat"/>
    <property type="match status" value="1"/>
</dbReference>
<evidence type="ECO:0000256" key="3">
    <source>
        <dbReference type="ARBA" id="ARBA00022553"/>
    </source>
</evidence>
<dbReference type="eggNOG" id="COG4565">
    <property type="taxonomic scope" value="Bacteria"/>
</dbReference>
<dbReference type="SUPFAM" id="SSF52172">
    <property type="entry name" value="CheY-like"/>
    <property type="match status" value="1"/>
</dbReference>
<keyword evidence="3 9" id="KW-0597">Phosphoprotein</keyword>
<dbReference type="KEGG" id="ble:BleG1_3847"/>
<evidence type="ECO:0000256" key="5">
    <source>
        <dbReference type="ARBA" id="ARBA00023015"/>
    </source>
</evidence>
<dbReference type="InterPro" id="IPR024187">
    <property type="entry name" value="Sig_transdc_resp-reg_cit/mal"/>
</dbReference>
<evidence type="ECO:0000256" key="1">
    <source>
        <dbReference type="ARBA" id="ARBA00004496"/>
    </source>
</evidence>